<sequence>MGLTRGTILSETFQMVWSSLLVNVQLKTAGMIDSAAKCELCSVIRFLEAEGYNAAEIHDTMNRVYGENFMRMDLMHRLGSRV</sequence>
<organism evidence="1 2">
    <name type="scientific">Araneus ventricosus</name>
    <name type="common">Orbweaver spider</name>
    <name type="synonym">Epeira ventricosa</name>
    <dbReference type="NCBI Taxonomy" id="182803"/>
    <lineage>
        <taxon>Eukaryota</taxon>
        <taxon>Metazoa</taxon>
        <taxon>Ecdysozoa</taxon>
        <taxon>Arthropoda</taxon>
        <taxon>Chelicerata</taxon>
        <taxon>Arachnida</taxon>
        <taxon>Araneae</taxon>
        <taxon>Araneomorphae</taxon>
        <taxon>Entelegynae</taxon>
        <taxon>Araneoidea</taxon>
        <taxon>Araneidae</taxon>
        <taxon>Araneus</taxon>
    </lineage>
</organism>
<evidence type="ECO:0000313" key="2">
    <source>
        <dbReference type="Proteomes" id="UP000499080"/>
    </source>
</evidence>
<dbReference type="Proteomes" id="UP000499080">
    <property type="component" value="Unassembled WGS sequence"/>
</dbReference>
<name>A0A4Y2QTG1_ARAVE</name>
<dbReference type="EMBL" id="BGPR01014768">
    <property type="protein sequence ID" value="GBN66611.1"/>
    <property type="molecule type" value="Genomic_DNA"/>
</dbReference>
<evidence type="ECO:0000313" key="1">
    <source>
        <dbReference type="EMBL" id="GBN66611.1"/>
    </source>
</evidence>
<dbReference type="OrthoDB" id="616263at2759"/>
<comment type="caution">
    <text evidence="1">The sequence shown here is derived from an EMBL/GenBank/DDBJ whole genome shotgun (WGS) entry which is preliminary data.</text>
</comment>
<keyword evidence="2" id="KW-1185">Reference proteome</keyword>
<accession>A0A4Y2QTG1</accession>
<reference evidence="1 2" key="1">
    <citation type="journal article" date="2019" name="Sci. Rep.">
        <title>Orb-weaving spider Araneus ventricosus genome elucidates the spidroin gene catalogue.</title>
        <authorList>
            <person name="Kono N."/>
            <person name="Nakamura H."/>
            <person name="Ohtoshi R."/>
            <person name="Moran D.A.P."/>
            <person name="Shinohara A."/>
            <person name="Yoshida Y."/>
            <person name="Fujiwara M."/>
            <person name="Mori M."/>
            <person name="Tomita M."/>
            <person name="Arakawa K."/>
        </authorList>
    </citation>
    <scope>NUCLEOTIDE SEQUENCE [LARGE SCALE GENOMIC DNA]</scope>
</reference>
<protein>
    <submittedName>
        <fullName evidence="1">Uncharacterized protein</fullName>
    </submittedName>
</protein>
<proteinExistence type="predicted"/>
<gene>
    <name evidence="1" type="ORF">AVEN_255602_1</name>
</gene>
<dbReference type="AlphaFoldDB" id="A0A4Y2QTG1"/>